<dbReference type="AlphaFoldDB" id="Q7UED0"/>
<gene>
    <name evidence="2" type="ordered locus">RB11415</name>
</gene>
<dbReference type="GO" id="GO:0016887">
    <property type="term" value="F:ATP hydrolysis activity"/>
    <property type="evidence" value="ECO:0007669"/>
    <property type="project" value="InterPro"/>
</dbReference>
<sequence length="606" mass="69801">MKLIRLKLDVPFRSLPAGFEINFLREWDFDRCFEFHPYCFAGRNGSGKSNVLEALAAIFYHIECIHLDYRPEGFEYDEQTNHKGFQAKVCIPDAFELEYFIPIRLGALDGLNFDETKNFSLSGKERVHVSLTKEAGETVHARCVNFDFLNKAKGFLERARIKWLLPTFVLGYSSGRNEILSLPFFKMRFIQFDEYRDHLTRDVPYDGKPEGRLVYLDEQFSQAILICHFLFPSEPVVRVFEEKVGLRGIQRFRIIIRRHHRLGLAEERLKTLTKTQLKDSSQTTVELTSKLTGYYDDNEELQLGLIDKLIKCSTAHYEDYSANSDDDGYDLYLDYWVNDATKRAFQVHFGEASGESREIDKAKSALNLFHAFQTLLTLNHYSVDDETKAELYHSGSLYVNETISTPASHERITRFKEGELIKDGVKEPLYVKALSDGEHQFLHTIGLCLLYRHESALFLLDEPETHLNPDWRASYISTLRAALEADAATKNVMREVLLTSHSPFIISDCQKDNVLVFTKNPENQDVTWQRPDFETFGASANAITIKVFDRKETIGNYALSKLVALRKRLDDGESPDQLIDEAGRELGDSVEKVLFINQVLNKKETR</sequence>
<dbReference type="InterPro" id="IPR030974">
    <property type="entry name" value="Restrict_AAA"/>
</dbReference>
<dbReference type="InterPro" id="IPR027417">
    <property type="entry name" value="P-loop_NTPase"/>
</dbReference>
<dbReference type="GO" id="GO:0005524">
    <property type="term" value="F:ATP binding"/>
    <property type="evidence" value="ECO:0007669"/>
    <property type="project" value="InterPro"/>
</dbReference>
<dbReference type="HOGENOM" id="CLU_034640_0_0_0"/>
<dbReference type="Proteomes" id="UP000001025">
    <property type="component" value="Chromosome"/>
</dbReference>
<evidence type="ECO:0000313" key="2">
    <source>
        <dbReference type="EMBL" id="CAD79108.1"/>
    </source>
</evidence>
<name>Q7UED0_RHOBA</name>
<organism evidence="2 3">
    <name type="scientific">Rhodopirellula baltica (strain DSM 10527 / NCIMB 13988 / SH1)</name>
    <dbReference type="NCBI Taxonomy" id="243090"/>
    <lineage>
        <taxon>Bacteria</taxon>
        <taxon>Pseudomonadati</taxon>
        <taxon>Planctomycetota</taxon>
        <taxon>Planctomycetia</taxon>
        <taxon>Pirellulales</taxon>
        <taxon>Pirellulaceae</taxon>
        <taxon>Rhodopirellula</taxon>
    </lineage>
</organism>
<protein>
    <recommendedName>
        <fullName evidence="1">ATPase AAA-type core domain-containing protein</fullName>
    </recommendedName>
</protein>
<evidence type="ECO:0000313" key="3">
    <source>
        <dbReference type="Proteomes" id="UP000001025"/>
    </source>
</evidence>
<dbReference type="InParanoid" id="Q7UED0"/>
<dbReference type="PATRIC" id="fig|243090.15.peg.5535"/>
<dbReference type="Pfam" id="PF13304">
    <property type="entry name" value="AAA_21"/>
    <property type="match status" value="1"/>
</dbReference>
<dbReference type="PANTHER" id="PTHR32182:SF25">
    <property type="entry name" value="SLR1056 PROTEIN"/>
    <property type="match status" value="1"/>
</dbReference>
<feature type="domain" description="ATPase AAA-type core" evidence="1">
    <location>
        <begin position="419"/>
        <end position="507"/>
    </location>
</feature>
<keyword evidence="3" id="KW-1185">Reference proteome</keyword>
<dbReference type="GO" id="GO:0006302">
    <property type="term" value="P:double-strand break repair"/>
    <property type="evidence" value="ECO:0000318"/>
    <property type="project" value="GO_Central"/>
</dbReference>
<dbReference type="SUPFAM" id="SSF52540">
    <property type="entry name" value="P-loop containing nucleoside triphosphate hydrolases"/>
    <property type="match status" value="1"/>
</dbReference>
<dbReference type="EnsemblBacteria" id="CAD79108">
    <property type="protein sequence ID" value="CAD79108"/>
    <property type="gene ID" value="RB11415"/>
</dbReference>
<dbReference type="RefSeq" id="WP_011123252.1">
    <property type="nucleotide sequence ID" value="NC_005027.1"/>
</dbReference>
<dbReference type="NCBIfam" id="TIGR04435">
    <property type="entry name" value="restrict_AAA_1"/>
    <property type="match status" value="1"/>
</dbReference>
<dbReference type="eggNOG" id="COG4637">
    <property type="taxonomic scope" value="Bacteria"/>
</dbReference>
<evidence type="ECO:0000259" key="1">
    <source>
        <dbReference type="Pfam" id="PF13304"/>
    </source>
</evidence>
<dbReference type="KEGG" id="rba:RB11415"/>
<proteinExistence type="predicted"/>
<dbReference type="Gene3D" id="3.40.50.300">
    <property type="entry name" value="P-loop containing nucleotide triphosphate hydrolases"/>
    <property type="match status" value="1"/>
</dbReference>
<dbReference type="STRING" id="243090.RB11415"/>
<dbReference type="InterPro" id="IPR003959">
    <property type="entry name" value="ATPase_AAA_core"/>
</dbReference>
<reference evidence="2 3" key="1">
    <citation type="journal article" date="2003" name="Proc. Natl. Acad. Sci. U.S.A.">
        <title>Complete genome sequence of the marine planctomycete Pirellula sp. strain 1.</title>
        <authorList>
            <person name="Gloeckner F.O."/>
            <person name="Kube M."/>
            <person name="Bauer M."/>
            <person name="Teeling H."/>
            <person name="Lombardot T."/>
            <person name="Ludwig W."/>
            <person name="Gade D."/>
            <person name="Beck A."/>
            <person name="Borzym K."/>
            <person name="Heitmann K."/>
            <person name="Rabus R."/>
            <person name="Schlesner H."/>
            <person name="Amann R."/>
            <person name="Reinhardt R."/>
        </authorList>
    </citation>
    <scope>NUCLEOTIDE SEQUENCE [LARGE SCALE GENOMIC DNA]</scope>
    <source>
        <strain evidence="3">DSM 10527 / NCIMB 13988 / SH1</strain>
    </source>
</reference>
<accession>Q7UED0</accession>
<dbReference type="PANTHER" id="PTHR32182">
    <property type="entry name" value="DNA REPLICATION AND REPAIR PROTEIN RECF"/>
    <property type="match status" value="1"/>
</dbReference>
<dbReference type="GO" id="GO:0000731">
    <property type="term" value="P:DNA synthesis involved in DNA repair"/>
    <property type="evidence" value="ECO:0000318"/>
    <property type="project" value="GO_Central"/>
</dbReference>
<dbReference type="OrthoDB" id="9801813at2"/>
<dbReference type="EMBL" id="BX294153">
    <property type="protein sequence ID" value="CAD79108.1"/>
    <property type="molecule type" value="Genomic_DNA"/>
</dbReference>